<dbReference type="InterPro" id="IPR055132">
    <property type="entry name" value="RNase_J_b_CASP"/>
</dbReference>
<keyword evidence="4 11" id="KW-0479">Metal-binding</keyword>
<dbReference type="GO" id="GO:0016787">
    <property type="term" value="F:hydrolase activity"/>
    <property type="evidence" value="ECO:0007669"/>
    <property type="project" value="UniProtKB-KW"/>
</dbReference>
<dbReference type="PANTHER" id="PTHR43694:SF4">
    <property type="entry name" value="RIBONUCLEASE J 2"/>
    <property type="match status" value="1"/>
</dbReference>
<dbReference type="InterPro" id="IPR004613">
    <property type="entry name" value="RNase_J"/>
</dbReference>
<dbReference type="EMBL" id="CP129013">
    <property type="protein sequence ID" value="WLR43491.1"/>
    <property type="molecule type" value="Genomic_DNA"/>
</dbReference>
<evidence type="ECO:0000256" key="9">
    <source>
        <dbReference type="ARBA" id="ARBA00022884"/>
    </source>
</evidence>
<evidence type="ECO:0000256" key="11">
    <source>
        <dbReference type="PIRNR" id="PIRNR004803"/>
    </source>
</evidence>
<dbReference type="SMART" id="SM00849">
    <property type="entry name" value="Lactamase_B"/>
    <property type="match status" value="1"/>
</dbReference>
<dbReference type="Pfam" id="PF07521">
    <property type="entry name" value="RMMBL"/>
    <property type="match status" value="1"/>
</dbReference>
<dbReference type="Pfam" id="PF00753">
    <property type="entry name" value="Lactamase_B"/>
    <property type="match status" value="1"/>
</dbReference>
<dbReference type="Pfam" id="PF22505">
    <property type="entry name" value="RNase_J_b_CASP"/>
    <property type="match status" value="1"/>
</dbReference>
<evidence type="ECO:0000256" key="8">
    <source>
        <dbReference type="ARBA" id="ARBA00022839"/>
    </source>
</evidence>
<dbReference type="Pfam" id="PF17770">
    <property type="entry name" value="RNase_J_C"/>
    <property type="match status" value="1"/>
</dbReference>
<keyword evidence="8 10" id="KW-0269">Exonuclease</keyword>
<keyword evidence="9 10" id="KW-0694">RNA-binding</keyword>
<evidence type="ECO:0000313" key="13">
    <source>
        <dbReference type="EMBL" id="WLR43491.1"/>
    </source>
</evidence>
<comment type="function">
    <text evidence="10">An RNase that has 5'-3' exonuclease and possibly endonuclease activity. Involved in maturation of rRNA and in some organisms also mRNA maturation and/or decay.</text>
</comment>
<evidence type="ECO:0000313" key="14">
    <source>
        <dbReference type="Proteomes" id="UP001197974"/>
    </source>
</evidence>
<evidence type="ECO:0000256" key="3">
    <source>
        <dbReference type="ARBA" id="ARBA00022722"/>
    </source>
</evidence>
<keyword evidence="6 10" id="KW-0378">Hydrolase</keyword>
<proteinExistence type="inferred from homology"/>
<comment type="caution">
    <text evidence="10">Lacks conserved residue(s) required for the propagation of feature annotation.</text>
</comment>
<accession>A0ABY9JVR8</accession>
<dbReference type="InterPro" id="IPR042173">
    <property type="entry name" value="RNase_J_2"/>
</dbReference>
<dbReference type="CDD" id="cd07714">
    <property type="entry name" value="RNaseJ_MBL-fold"/>
    <property type="match status" value="1"/>
</dbReference>
<reference evidence="13 14" key="1">
    <citation type="submission" date="2023-06" db="EMBL/GenBank/DDBJ databases">
        <title>Five Gram-positive bacteria isolated from mangrove sediments in Shenzhen, Guangdong, China.</title>
        <authorList>
            <person name="Yu S."/>
            <person name="Zheng W."/>
            <person name="Huang Y."/>
        </authorList>
    </citation>
    <scope>NUCLEOTIDE SEQUENCE [LARGE SCALE GENOMIC DNA]</scope>
    <source>
        <strain evidence="13 14">SaN35-3</strain>
    </source>
</reference>
<sequence>MKQTEHIKIIALGGVGEIGKNMHVIELDSDLFILDAGLMYPDEDMFGIDGVIPDITYIQENKERVKAIFLTHGHEDHIGALFYLLKNVTVPVYGTKWTLALVKEKLKNIESSVQFHEIDTNSIIPFERTDVSFFNVNHSIPDSVGICLKTSQGAIVNTGDFKFDQTPVNNKKADIDKMAIIGSKGVLFLLSGSMNAEKPGYSGSESVVAEEIADTIYNTHGPVLVALYTSDIYRIQQVIESSIINDRKISISEQTLLNQIKLAVRLKYLPDYFEHFVPINQASKLEKVTVLVGGHSAQPLEEISKMAEQTHKYYNVKRGDTVLISSSPYPGHELAYSRTIDLLYRAGADVTFGKNHHVTVSSHGHQEELKLMLNLMKPKYFIPVHGEYKMQIAHAKLAEAIGIKTDNIFIVEKGEVVEACSRYVKKVGKVMSGNVLIDGIGIGDVGNIVLRDRRLLSQDGILLVVVTISRSKRKVIAGPEIISRGFVYVRQSGELLSEATKMVNESINDSLSHRPIEWAALKQDIRESLNQYLFEQTKRRPMILPIIMEV</sequence>
<keyword evidence="14" id="KW-1185">Reference proteome</keyword>
<comment type="similarity">
    <text evidence="10 11">Belongs to the metallo-beta-lactamase superfamily. RNA-metabolizing metallo-beta-lactamase-like family. Bacterial RNase J subfamily.</text>
</comment>
<evidence type="ECO:0000256" key="4">
    <source>
        <dbReference type="ARBA" id="ARBA00022723"/>
    </source>
</evidence>
<keyword evidence="1 10" id="KW-0963">Cytoplasm</keyword>
<keyword evidence="2 10" id="KW-0698">rRNA processing</keyword>
<protein>
    <recommendedName>
        <fullName evidence="10 11">Ribonuclease J</fullName>
        <shortName evidence="10">RNase J</shortName>
        <ecNumber evidence="10 11">3.1.-.-</ecNumber>
    </recommendedName>
</protein>
<comment type="cofactor">
    <cofactor evidence="11">
        <name>Zn(2+)</name>
        <dbReference type="ChEBI" id="CHEBI:29105"/>
    </cofactor>
    <text evidence="11">Binds 2 Zn(2+) ions per subunit. It is not clear if Zn(2+) or Mg(2+) is physiologically important.</text>
</comment>
<dbReference type="NCBIfam" id="TIGR00649">
    <property type="entry name" value="MG423"/>
    <property type="match status" value="1"/>
</dbReference>
<comment type="subcellular location">
    <subcellularLocation>
        <location evidence="10 11">Cytoplasm</location>
    </subcellularLocation>
</comment>
<dbReference type="PIRSF" id="PIRSF004803">
    <property type="entry name" value="RnjA"/>
    <property type="match status" value="1"/>
</dbReference>
<dbReference type="SUPFAM" id="SSF56281">
    <property type="entry name" value="Metallo-hydrolase/oxidoreductase"/>
    <property type="match status" value="1"/>
</dbReference>
<evidence type="ECO:0000256" key="10">
    <source>
        <dbReference type="HAMAP-Rule" id="MF_01491"/>
    </source>
</evidence>
<evidence type="ECO:0000259" key="12">
    <source>
        <dbReference type="SMART" id="SM00849"/>
    </source>
</evidence>
<evidence type="ECO:0000256" key="1">
    <source>
        <dbReference type="ARBA" id="ARBA00022490"/>
    </source>
</evidence>
<keyword evidence="7" id="KW-0862">Zinc</keyword>
<dbReference type="HAMAP" id="MF_01491">
    <property type="entry name" value="RNase_J_bact"/>
    <property type="match status" value="1"/>
</dbReference>
<evidence type="ECO:0000256" key="6">
    <source>
        <dbReference type="ARBA" id="ARBA00022801"/>
    </source>
</evidence>
<dbReference type="RefSeq" id="WP_226538287.1">
    <property type="nucleotide sequence ID" value="NZ_CP129013.1"/>
</dbReference>
<feature type="domain" description="Metallo-beta-lactamase" evidence="12">
    <location>
        <begin position="19"/>
        <end position="220"/>
    </location>
</feature>
<dbReference type="Gene3D" id="3.10.20.580">
    <property type="match status" value="1"/>
</dbReference>
<dbReference type="InterPro" id="IPR041636">
    <property type="entry name" value="RNase_J_C"/>
</dbReference>
<dbReference type="InterPro" id="IPR030854">
    <property type="entry name" value="RNase_J_bac"/>
</dbReference>
<dbReference type="Gene3D" id="3.40.50.10710">
    <property type="entry name" value="Metallo-hydrolase/oxidoreductase"/>
    <property type="match status" value="1"/>
</dbReference>
<evidence type="ECO:0000256" key="7">
    <source>
        <dbReference type="ARBA" id="ARBA00022833"/>
    </source>
</evidence>
<name>A0ABY9JVR8_9BACI</name>
<evidence type="ECO:0000256" key="5">
    <source>
        <dbReference type="ARBA" id="ARBA00022759"/>
    </source>
</evidence>
<dbReference type="EC" id="3.1.-.-" evidence="10 11"/>
<keyword evidence="5 10" id="KW-0255">Endonuclease</keyword>
<dbReference type="PANTHER" id="PTHR43694">
    <property type="entry name" value="RIBONUCLEASE J"/>
    <property type="match status" value="1"/>
</dbReference>
<comment type="subunit">
    <text evidence="10">Homodimer, may be a subunit of the RNA degradosome.</text>
</comment>
<organism evidence="13 14">
    <name type="scientific">Bacillus carboniphilus</name>
    <dbReference type="NCBI Taxonomy" id="86663"/>
    <lineage>
        <taxon>Bacteria</taxon>
        <taxon>Bacillati</taxon>
        <taxon>Bacillota</taxon>
        <taxon>Bacilli</taxon>
        <taxon>Bacillales</taxon>
        <taxon>Bacillaceae</taxon>
        <taxon>Bacillus</taxon>
    </lineage>
</organism>
<gene>
    <name evidence="10" type="primary">rnj</name>
    <name evidence="13" type="ORF">LC087_04825</name>
</gene>
<dbReference type="Gene3D" id="3.60.15.10">
    <property type="entry name" value="Ribonuclease Z/Hydroxyacylglutathione hydrolase-like"/>
    <property type="match status" value="1"/>
</dbReference>
<keyword evidence="3 10" id="KW-0540">Nuclease</keyword>
<evidence type="ECO:0000256" key="2">
    <source>
        <dbReference type="ARBA" id="ARBA00022552"/>
    </source>
</evidence>
<dbReference type="InterPro" id="IPR001279">
    <property type="entry name" value="Metallo-B-lactamas"/>
</dbReference>
<dbReference type="InterPro" id="IPR011108">
    <property type="entry name" value="RMMBL"/>
</dbReference>
<dbReference type="InterPro" id="IPR036866">
    <property type="entry name" value="RibonucZ/Hydroxyglut_hydro"/>
</dbReference>
<dbReference type="Proteomes" id="UP001197974">
    <property type="component" value="Chromosome"/>
</dbReference>